<feature type="active site" description="Nucleophile" evidence="4">
    <location>
        <position position="54"/>
    </location>
</feature>
<evidence type="ECO:0000256" key="1">
    <source>
        <dbReference type="ARBA" id="ARBA00022801"/>
    </source>
</evidence>
<sequence length="276" mass="30245">MHLKHRCTFVGLILKSMNLGLVLSGGGARGAAHIGTIKALEEAGIYPTHLSGTSSGAIVGALYAAGVHWSEILNFFKTIPLFNTKRFARRKPGFLNSDNFYDDLSAYFPEDSFEALKKPLFIPATNIVDGTSKMFSKGQLIKPIIASASFPGVFTPTEINGKFYVDGGTLNNFPVEPLIEPCDKIVGVYVNPLKKVTMKDLKHSFAIVERSYKIMVAAESMSKFSHCDMVISPQELVHYTTFGMNHVDAIFKLGYDTTKRALEEGQLNLNSVGKPS</sequence>
<comment type="caution">
    <text evidence="6">The sequence shown here is derived from an EMBL/GenBank/DDBJ whole genome shotgun (WGS) entry which is preliminary data.</text>
</comment>
<gene>
    <name evidence="6" type="ORF">DFQ08_101154</name>
</gene>
<accession>A0A368ZHY5</accession>
<dbReference type="AlphaFoldDB" id="A0A368ZHY5"/>
<evidence type="ECO:0000313" key="7">
    <source>
        <dbReference type="Proteomes" id="UP000253436"/>
    </source>
</evidence>
<reference evidence="6 7" key="1">
    <citation type="submission" date="2018-07" db="EMBL/GenBank/DDBJ databases">
        <title>Genomic Encyclopedia of Type Strains, Phase III (KMG-III): the genomes of soil and plant-associated and newly described type strains.</title>
        <authorList>
            <person name="Whitman W."/>
        </authorList>
    </citation>
    <scope>NUCLEOTIDE SEQUENCE [LARGE SCALE GENOMIC DNA]</scope>
    <source>
        <strain evidence="6 7">CECT 7958</strain>
    </source>
</reference>
<dbReference type="PANTHER" id="PTHR14226">
    <property type="entry name" value="NEUROPATHY TARGET ESTERASE/SWISS CHEESE D.MELANOGASTER"/>
    <property type="match status" value="1"/>
</dbReference>
<dbReference type="SUPFAM" id="SSF52151">
    <property type="entry name" value="FabD/lysophospholipase-like"/>
    <property type="match status" value="1"/>
</dbReference>
<keyword evidence="7" id="KW-1185">Reference proteome</keyword>
<feature type="short sequence motif" description="GXGXXG" evidence="4">
    <location>
        <begin position="25"/>
        <end position="30"/>
    </location>
</feature>
<evidence type="ECO:0000313" key="6">
    <source>
        <dbReference type="EMBL" id="RCW93361.1"/>
    </source>
</evidence>
<proteinExistence type="predicted"/>
<dbReference type="InterPro" id="IPR050301">
    <property type="entry name" value="NTE"/>
</dbReference>
<dbReference type="GO" id="GO:0016787">
    <property type="term" value="F:hydrolase activity"/>
    <property type="evidence" value="ECO:0007669"/>
    <property type="project" value="UniProtKB-UniRule"/>
</dbReference>
<dbReference type="Gene3D" id="3.40.1090.10">
    <property type="entry name" value="Cytosolic phospholipase A2 catalytic domain"/>
    <property type="match status" value="2"/>
</dbReference>
<evidence type="ECO:0000256" key="4">
    <source>
        <dbReference type="PROSITE-ProRule" id="PRU01161"/>
    </source>
</evidence>
<dbReference type="PANTHER" id="PTHR14226:SF78">
    <property type="entry name" value="SLR0060 PROTEIN"/>
    <property type="match status" value="1"/>
</dbReference>
<feature type="short sequence motif" description="GXSXG" evidence="4">
    <location>
        <begin position="52"/>
        <end position="56"/>
    </location>
</feature>
<evidence type="ECO:0000256" key="2">
    <source>
        <dbReference type="ARBA" id="ARBA00022963"/>
    </source>
</evidence>
<keyword evidence="2 4" id="KW-0442">Lipid degradation</keyword>
<dbReference type="CDD" id="cd07205">
    <property type="entry name" value="Pat_PNPLA6_PNPLA7_NTE1_like"/>
    <property type="match status" value="1"/>
</dbReference>
<dbReference type="InterPro" id="IPR002641">
    <property type="entry name" value="PNPLA_dom"/>
</dbReference>
<dbReference type="InterPro" id="IPR016035">
    <property type="entry name" value="Acyl_Trfase/lysoPLipase"/>
</dbReference>
<dbReference type="Proteomes" id="UP000253436">
    <property type="component" value="Unassembled WGS sequence"/>
</dbReference>
<dbReference type="Pfam" id="PF01734">
    <property type="entry name" value="Patatin"/>
    <property type="match status" value="1"/>
</dbReference>
<evidence type="ECO:0000256" key="3">
    <source>
        <dbReference type="ARBA" id="ARBA00023098"/>
    </source>
</evidence>
<feature type="domain" description="PNPLA" evidence="5">
    <location>
        <begin position="21"/>
        <end position="179"/>
    </location>
</feature>
<keyword evidence="3 4" id="KW-0443">Lipid metabolism</keyword>
<dbReference type="EMBL" id="QPJO01000001">
    <property type="protein sequence ID" value="RCW93361.1"/>
    <property type="molecule type" value="Genomic_DNA"/>
</dbReference>
<evidence type="ECO:0000259" key="5">
    <source>
        <dbReference type="PROSITE" id="PS51635"/>
    </source>
</evidence>
<keyword evidence="1 4" id="KW-0378">Hydrolase</keyword>
<dbReference type="GO" id="GO:0016042">
    <property type="term" value="P:lipid catabolic process"/>
    <property type="evidence" value="ECO:0007669"/>
    <property type="project" value="UniProtKB-UniRule"/>
</dbReference>
<feature type="active site" description="Proton acceptor" evidence="4">
    <location>
        <position position="166"/>
    </location>
</feature>
<feature type="short sequence motif" description="DGA/G" evidence="4">
    <location>
        <begin position="166"/>
        <end position="168"/>
    </location>
</feature>
<dbReference type="PROSITE" id="PS51635">
    <property type="entry name" value="PNPLA"/>
    <property type="match status" value="1"/>
</dbReference>
<protein>
    <submittedName>
        <fullName evidence="6">NTE family protein</fullName>
    </submittedName>
</protein>
<organism evidence="6 7">
    <name type="scientific">Winogradskyella arenosi</name>
    <dbReference type="NCBI Taxonomy" id="533325"/>
    <lineage>
        <taxon>Bacteria</taxon>
        <taxon>Pseudomonadati</taxon>
        <taxon>Bacteroidota</taxon>
        <taxon>Flavobacteriia</taxon>
        <taxon>Flavobacteriales</taxon>
        <taxon>Flavobacteriaceae</taxon>
        <taxon>Winogradskyella</taxon>
    </lineage>
</organism>
<name>A0A368ZHY5_9FLAO</name>